<dbReference type="InterPro" id="IPR052021">
    <property type="entry name" value="Type-I_RS_S_subunit"/>
</dbReference>
<keyword evidence="2" id="KW-0680">Restriction system</keyword>
<dbReference type="InterPro" id="IPR000055">
    <property type="entry name" value="Restrct_endonuc_typeI_TRD"/>
</dbReference>
<accession>A0A1A9QFQ2</accession>
<dbReference type="AlphaFoldDB" id="A0A1A9QFQ2"/>
<keyword evidence="3" id="KW-0238">DNA-binding</keyword>
<dbReference type="EMBL" id="LWUJ01000010">
    <property type="protein sequence ID" value="OAL10776.1"/>
    <property type="molecule type" value="Genomic_DNA"/>
</dbReference>
<keyword evidence="6" id="KW-1185">Reference proteome</keyword>
<dbReference type="STRING" id="432608.A6V39_01795"/>
<dbReference type="Proteomes" id="UP000077623">
    <property type="component" value="Unassembled WGS sequence"/>
</dbReference>
<dbReference type="REBASE" id="159344">
    <property type="entry name" value="S6.MhaP01ORF1775P"/>
</dbReference>
<dbReference type="CDD" id="cd17258">
    <property type="entry name" value="RMtype1_S_Sau13435ORF2165P-TRD1-CR1_like"/>
    <property type="match status" value="1"/>
</dbReference>
<comment type="similarity">
    <text evidence="1">Belongs to the type-I restriction system S methylase family.</text>
</comment>
<proteinExistence type="inferred from homology"/>
<feature type="domain" description="Type I restriction modification DNA specificity" evidence="4">
    <location>
        <begin position="3"/>
        <end position="179"/>
    </location>
</feature>
<dbReference type="PANTHER" id="PTHR30408">
    <property type="entry name" value="TYPE-1 RESTRICTION ENZYME ECOKI SPECIFICITY PROTEIN"/>
    <property type="match status" value="1"/>
</dbReference>
<sequence>MATWEQTTLDKLGILQRGKQTHKPEYDPVLFENGTVPFVQVWCVNESLFVNNIRKYYNEVGLKQSKTFSKGTVCIVNSGSVADSAILEEASSLCTQLHGFNCFENVSDNLFVKYCFDFQKIKKFCQNIASAVSSSRKLTLDRILKIPFPNPPFELQQKIGKILSAYDLLIENYQRQIEEAKKQVVWKMIHTS</sequence>
<evidence type="ECO:0000313" key="5">
    <source>
        <dbReference type="EMBL" id="OAL10776.1"/>
    </source>
</evidence>
<dbReference type="GO" id="GO:0009307">
    <property type="term" value="P:DNA restriction-modification system"/>
    <property type="evidence" value="ECO:0007669"/>
    <property type="project" value="UniProtKB-KW"/>
</dbReference>
<dbReference type="Pfam" id="PF01420">
    <property type="entry name" value="Methylase_S"/>
    <property type="match status" value="1"/>
</dbReference>
<evidence type="ECO:0000256" key="3">
    <source>
        <dbReference type="ARBA" id="ARBA00023125"/>
    </source>
</evidence>
<dbReference type="RefSeq" id="WP_187150012.1">
    <property type="nucleotide sequence ID" value="NZ_LWUJ01000010.1"/>
</dbReference>
<evidence type="ECO:0000313" key="6">
    <source>
        <dbReference type="Proteomes" id="UP000077623"/>
    </source>
</evidence>
<dbReference type="PANTHER" id="PTHR30408:SF12">
    <property type="entry name" value="TYPE I RESTRICTION ENZYME MJAVIII SPECIFICITY SUBUNIT"/>
    <property type="match status" value="1"/>
</dbReference>
<evidence type="ECO:0000256" key="1">
    <source>
        <dbReference type="ARBA" id="ARBA00010923"/>
    </source>
</evidence>
<comment type="caution">
    <text evidence="5">The sequence shown here is derived from an EMBL/GenBank/DDBJ whole genome shotgun (WGS) entry which is preliminary data.</text>
</comment>
<evidence type="ECO:0000259" key="4">
    <source>
        <dbReference type="Pfam" id="PF01420"/>
    </source>
</evidence>
<dbReference type="SUPFAM" id="SSF116734">
    <property type="entry name" value="DNA methylase specificity domain"/>
    <property type="match status" value="1"/>
</dbReference>
<dbReference type="Gene3D" id="3.90.220.20">
    <property type="entry name" value="DNA methylase specificity domains"/>
    <property type="match status" value="1"/>
</dbReference>
<evidence type="ECO:0000256" key="2">
    <source>
        <dbReference type="ARBA" id="ARBA00022747"/>
    </source>
</evidence>
<dbReference type="GO" id="GO:0003677">
    <property type="term" value="F:DNA binding"/>
    <property type="evidence" value="ECO:0007669"/>
    <property type="project" value="UniProtKB-KW"/>
</dbReference>
<organism evidence="5 6">
    <name type="scientific">Candidatus Mycoplasma haematobovis</name>
    <dbReference type="NCBI Taxonomy" id="432608"/>
    <lineage>
        <taxon>Bacteria</taxon>
        <taxon>Bacillati</taxon>
        <taxon>Mycoplasmatota</taxon>
        <taxon>Mollicutes</taxon>
        <taxon>Mycoplasmataceae</taxon>
        <taxon>Mycoplasma</taxon>
    </lineage>
</organism>
<protein>
    <recommendedName>
        <fullName evidence="4">Type I restriction modification DNA specificity domain-containing protein</fullName>
    </recommendedName>
</protein>
<reference evidence="6" key="1">
    <citation type="submission" date="2016-04" db="EMBL/GenBank/DDBJ databases">
        <authorList>
            <person name="Quiroz-Castaneda R.E."/>
            <person name="Martinez-Ocampo F."/>
        </authorList>
    </citation>
    <scope>NUCLEOTIDE SEQUENCE [LARGE SCALE GENOMIC DNA]</scope>
    <source>
        <strain evidence="6">INIFAP01</strain>
    </source>
</reference>
<dbReference type="InterPro" id="IPR044946">
    <property type="entry name" value="Restrct_endonuc_typeI_TRD_sf"/>
</dbReference>
<name>A0A1A9QFQ2_9MOLU</name>
<gene>
    <name evidence="5" type="ORF">A6V39_01795</name>
</gene>